<proteinExistence type="predicted"/>
<keyword evidence="3" id="KW-1185">Reference proteome</keyword>
<dbReference type="InterPro" id="IPR053342">
    <property type="entry name" value="Exosome_cofactor/PTGS_suppr"/>
</dbReference>
<feature type="compositionally biased region" description="Basic residues" evidence="1">
    <location>
        <begin position="7"/>
        <end position="28"/>
    </location>
</feature>
<dbReference type="AlphaFoldDB" id="A0AA38FVJ2"/>
<feature type="region of interest" description="Disordered" evidence="1">
    <location>
        <begin position="1"/>
        <end position="96"/>
    </location>
</feature>
<evidence type="ECO:0000313" key="2">
    <source>
        <dbReference type="EMBL" id="KAH9309508.1"/>
    </source>
</evidence>
<dbReference type="PANTHER" id="PTHR37260">
    <property type="entry name" value="PHOSPHORELAY PROTEIN"/>
    <property type="match status" value="1"/>
</dbReference>
<feature type="compositionally biased region" description="Basic and acidic residues" evidence="1">
    <location>
        <begin position="404"/>
        <end position="417"/>
    </location>
</feature>
<feature type="compositionally biased region" description="Low complexity" evidence="1">
    <location>
        <begin position="423"/>
        <end position="438"/>
    </location>
</feature>
<dbReference type="Proteomes" id="UP000824469">
    <property type="component" value="Unassembled WGS sequence"/>
</dbReference>
<dbReference type="PANTHER" id="PTHR37260:SF2">
    <property type="entry name" value="PROTEIN ECERIFERUM 16"/>
    <property type="match status" value="1"/>
</dbReference>
<feature type="region of interest" description="Disordered" evidence="1">
    <location>
        <begin position="403"/>
        <end position="441"/>
    </location>
</feature>
<name>A0AA38FVJ2_TAXCH</name>
<sequence length="458" mass="50625">MDVKAAARSKRAQSQRAKSKHTTKHPHSHSQSQSQSHSEDKKKNESKKAPSSHTQEAPKPHIAKPSQTLPTNWDRYEDPHLSGPEEKEDVPQQQETVPIKSKGADYAYLISQAQEQTGFDALMPAYAEGISSMLYVRGCNLLSWGRDDNFIVKDDSATTEYEASFLSLDLHGLASQLAQLERSKRLFVEEDKLPAEVGRTSDSLAERHQLGEQQQVHSHQNELRAPSQSGKRELGEEQDQVLSNEIESSKSIEKTDLKDYNGKSISSTEKQPTSPEILDQGMANLPLSTSLDSKRNVDKASGIEAEKPYRSSSKIYGESNEVAEHKIKAGTVRFEASEAEAELDALLDALDKPSNVGRSEVHGAISDPVFTEKSIYKGKQPFQDQLQGHFNFISTNNYSLDDTPSEKVKGRLEEDTTKNISGSKSIAPSVSAPKSSSSLCKDAPKVVEDDFDAWLDTI</sequence>
<feature type="compositionally biased region" description="Basic and acidic residues" evidence="1">
    <location>
        <begin position="74"/>
        <end position="85"/>
    </location>
</feature>
<feature type="compositionally biased region" description="Polar residues" evidence="1">
    <location>
        <begin position="263"/>
        <end position="274"/>
    </location>
</feature>
<feature type="non-terminal residue" evidence="2">
    <location>
        <position position="1"/>
    </location>
</feature>
<feature type="region of interest" description="Disordered" evidence="1">
    <location>
        <begin position="210"/>
        <end position="276"/>
    </location>
</feature>
<evidence type="ECO:0000256" key="1">
    <source>
        <dbReference type="SAM" id="MobiDB-lite"/>
    </source>
</evidence>
<accession>A0AA38FVJ2</accession>
<protein>
    <submittedName>
        <fullName evidence="2">Uncharacterized protein</fullName>
    </submittedName>
</protein>
<organism evidence="2 3">
    <name type="scientific">Taxus chinensis</name>
    <name type="common">Chinese yew</name>
    <name type="synonym">Taxus wallichiana var. chinensis</name>
    <dbReference type="NCBI Taxonomy" id="29808"/>
    <lineage>
        <taxon>Eukaryota</taxon>
        <taxon>Viridiplantae</taxon>
        <taxon>Streptophyta</taxon>
        <taxon>Embryophyta</taxon>
        <taxon>Tracheophyta</taxon>
        <taxon>Spermatophyta</taxon>
        <taxon>Pinopsida</taxon>
        <taxon>Pinidae</taxon>
        <taxon>Conifers II</taxon>
        <taxon>Cupressales</taxon>
        <taxon>Taxaceae</taxon>
        <taxon>Taxus</taxon>
    </lineage>
</organism>
<dbReference type="EMBL" id="JAHRHJ020000007">
    <property type="protein sequence ID" value="KAH9309508.1"/>
    <property type="molecule type" value="Genomic_DNA"/>
</dbReference>
<feature type="compositionally biased region" description="Basic and acidic residues" evidence="1">
    <location>
        <begin position="37"/>
        <end position="48"/>
    </location>
</feature>
<evidence type="ECO:0000313" key="3">
    <source>
        <dbReference type="Proteomes" id="UP000824469"/>
    </source>
</evidence>
<reference evidence="2 3" key="1">
    <citation type="journal article" date="2021" name="Nat. Plants">
        <title>The Taxus genome provides insights into paclitaxel biosynthesis.</title>
        <authorList>
            <person name="Xiong X."/>
            <person name="Gou J."/>
            <person name="Liao Q."/>
            <person name="Li Y."/>
            <person name="Zhou Q."/>
            <person name="Bi G."/>
            <person name="Li C."/>
            <person name="Du R."/>
            <person name="Wang X."/>
            <person name="Sun T."/>
            <person name="Guo L."/>
            <person name="Liang H."/>
            <person name="Lu P."/>
            <person name="Wu Y."/>
            <person name="Zhang Z."/>
            <person name="Ro D.K."/>
            <person name="Shang Y."/>
            <person name="Huang S."/>
            <person name="Yan J."/>
        </authorList>
    </citation>
    <scope>NUCLEOTIDE SEQUENCE [LARGE SCALE GENOMIC DNA]</scope>
    <source>
        <strain evidence="2">Ta-2019</strain>
    </source>
</reference>
<dbReference type="OMA" id="HSNENER"/>
<comment type="caution">
    <text evidence="2">The sequence shown here is derived from an EMBL/GenBank/DDBJ whole genome shotgun (WGS) entry which is preliminary data.</text>
</comment>
<feature type="compositionally biased region" description="Basic and acidic residues" evidence="1">
    <location>
        <begin position="247"/>
        <end position="261"/>
    </location>
</feature>
<gene>
    <name evidence="2" type="ORF">KI387_037419</name>
</gene>